<dbReference type="PANTHER" id="PTHR33360">
    <property type="entry name" value="TRANSPOSASE FOR INSERTION SEQUENCE ELEMENT IS200"/>
    <property type="match status" value="1"/>
</dbReference>
<proteinExistence type="predicted"/>
<dbReference type="Pfam" id="PF01797">
    <property type="entry name" value="Y1_Tnp"/>
    <property type="match status" value="1"/>
</dbReference>
<dbReference type="SUPFAM" id="SSF143422">
    <property type="entry name" value="Transposase IS200-like"/>
    <property type="match status" value="1"/>
</dbReference>
<accession>A0ABU3CQ52</accession>
<name>A0ABU3CQ52_9FLAO</name>
<protein>
    <submittedName>
        <fullName evidence="2">IS200/IS605 family transposase</fullName>
    </submittedName>
</protein>
<dbReference type="InterPro" id="IPR036515">
    <property type="entry name" value="Transposase_17_sf"/>
</dbReference>
<reference evidence="2 3" key="1">
    <citation type="submission" date="2023-09" db="EMBL/GenBank/DDBJ databases">
        <authorList>
            <person name="Rey-Velasco X."/>
        </authorList>
    </citation>
    <scope>NUCLEOTIDE SEQUENCE [LARGE SCALE GENOMIC DNA]</scope>
    <source>
        <strain evidence="2 3">F260</strain>
    </source>
</reference>
<dbReference type="EMBL" id="JAVRHO010000078">
    <property type="protein sequence ID" value="MDT0648487.1"/>
    <property type="molecule type" value="Genomic_DNA"/>
</dbReference>
<dbReference type="NCBIfam" id="NF033573">
    <property type="entry name" value="transpos_IS200"/>
    <property type="match status" value="1"/>
</dbReference>
<organism evidence="2 3">
    <name type="scientific">Autumnicola lenta</name>
    <dbReference type="NCBI Taxonomy" id="3075593"/>
    <lineage>
        <taxon>Bacteria</taxon>
        <taxon>Pseudomonadati</taxon>
        <taxon>Bacteroidota</taxon>
        <taxon>Flavobacteriia</taxon>
        <taxon>Flavobacteriales</taxon>
        <taxon>Flavobacteriaceae</taxon>
        <taxon>Autumnicola</taxon>
    </lineage>
</organism>
<dbReference type="Proteomes" id="UP001245285">
    <property type="component" value="Unassembled WGS sequence"/>
</dbReference>
<gene>
    <name evidence="2" type="primary">tnpA</name>
    <name evidence="2" type="ORF">RM545_17500</name>
</gene>
<sequence>MPEQRTSGHTVSRLTVHLVWSTKYRYPVLKGDIQVRCRTLLMQICDAEDVTILKGVVSKEHVHMHIEYRPSTSVSYLVKKLKGRSSRKLQQEFPVLKQKYWGRHFWGIGYGCWSTGNITDEMVNEYLEHHRRPDDGEGSNFIIEK</sequence>
<dbReference type="Gene3D" id="3.30.70.1290">
    <property type="entry name" value="Transposase IS200-like"/>
    <property type="match status" value="1"/>
</dbReference>
<dbReference type="RefSeq" id="WP_311496575.1">
    <property type="nucleotide sequence ID" value="NZ_JAVRHO010000078.1"/>
</dbReference>
<dbReference type="SMART" id="SM01321">
    <property type="entry name" value="Y1_Tnp"/>
    <property type="match status" value="1"/>
</dbReference>
<evidence type="ECO:0000313" key="3">
    <source>
        <dbReference type="Proteomes" id="UP001245285"/>
    </source>
</evidence>
<dbReference type="InterPro" id="IPR002686">
    <property type="entry name" value="Transposase_17"/>
</dbReference>
<dbReference type="PANTHER" id="PTHR33360:SF2">
    <property type="entry name" value="TRANSPOSASE FOR INSERTION SEQUENCE ELEMENT IS200"/>
    <property type="match status" value="1"/>
</dbReference>
<evidence type="ECO:0000313" key="2">
    <source>
        <dbReference type="EMBL" id="MDT0648487.1"/>
    </source>
</evidence>
<feature type="domain" description="Transposase IS200-like" evidence="1">
    <location>
        <begin position="11"/>
        <end position="130"/>
    </location>
</feature>
<keyword evidence="3" id="KW-1185">Reference proteome</keyword>
<evidence type="ECO:0000259" key="1">
    <source>
        <dbReference type="SMART" id="SM01321"/>
    </source>
</evidence>
<comment type="caution">
    <text evidence="2">The sequence shown here is derived from an EMBL/GenBank/DDBJ whole genome shotgun (WGS) entry which is preliminary data.</text>
</comment>